<sequence>MPRQPEHTLGVIWLVWVFSAFHAKAGWFRNPAIRFFHALALAQTGPARHINHAYAQKRQEREARAYETLADRPTALGSV</sequence>
<organism evidence="1 2">
    <name type="scientific">Acetobacter oryzoeni</name>
    <dbReference type="NCBI Taxonomy" id="2500548"/>
    <lineage>
        <taxon>Bacteria</taxon>
        <taxon>Pseudomonadati</taxon>
        <taxon>Pseudomonadota</taxon>
        <taxon>Alphaproteobacteria</taxon>
        <taxon>Acetobacterales</taxon>
        <taxon>Acetobacteraceae</taxon>
        <taxon>Acetobacter</taxon>
    </lineage>
</organism>
<dbReference type="Proteomes" id="UP000287027">
    <property type="component" value="Chromosome"/>
</dbReference>
<gene>
    <name evidence="1" type="ORF">EOV40_002680</name>
</gene>
<protein>
    <submittedName>
        <fullName evidence="1">Uncharacterized protein</fullName>
    </submittedName>
</protein>
<keyword evidence="2" id="KW-1185">Reference proteome</keyword>
<dbReference type="EMBL" id="CP042808">
    <property type="protein sequence ID" value="QEE84689.1"/>
    <property type="molecule type" value="Genomic_DNA"/>
</dbReference>
<name>A0A5B9GGP0_9PROT</name>
<evidence type="ECO:0000313" key="1">
    <source>
        <dbReference type="EMBL" id="QEE84689.1"/>
    </source>
</evidence>
<evidence type="ECO:0000313" key="2">
    <source>
        <dbReference type="Proteomes" id="UP000287027"/>
    </source>
</evidence>
<dbReference type="KEGG" id="aoy:EOV40_002680"/>
<reference evidence="1 2" key="1">
    <citation type="submission" date="2019-08" db="EMBL/GenBank/DDBJ databases">
        <title>Acetobacter oryzioeni sp. nov., isolated from Korean rice wine vinegar.</title>
        <authorList>
            <person name="Baek J.H."/>
            <person name="Kim K.H."/>
            <person name="Jeon C.O."/>
            <person name="Han D.M."/>
        </authorList>
    </citation>
    <scope>NUCLEOTIDE SEQUENCE [LARGE SCALE GENOMIC DNA]</scope>
    <source>
        <strain evidence="1 2">B6</strain>
    </source>
</reference>
<proteinExistence type="predicted"/>
<accession>A0A5B9GGP0</accession>
<dbReference type="AlphaFoldDB" id="A0A5B9GGP0"/>